<reference evidence="3 4" key="1">
    <citation type="submission" date="2016-10" db="EMBL/GenBank/DDBJ databases">
        <authorList>
            <person name="de Groot N.N."/>
        </authorList>
    </citation>
    <scope>NUCLEOTIDE SEQUENCE [LARGE SCALE GENOMIC DNA]</scope>
    <source>
        <strain evidence="3 4">DSM 21771</strain>
    </source>
</reference>
<dbReference type="Gene3D" id="3.40.30.10">
    <property type="entry name" value="Glutaredoxin"/>
    <property type="match status" value="1"/>
</dbReference>
<dbReference type="CDD" id="cd02966">
    <property type="entry name" value="TlpA_like_family"/>
    <property type="match status" value="1"/>
</dbReference>
<keyword evidence="1" id="KW-1015">Disulfide bond</keyword>
<evidence type="ECO:0000313" key="3">
    <source>
        <dbReference type="EMBL" id="SDI64983.1"/>
    </source>
</evidence>
<name>A0A1G8MAS1_9BACI</name>
<dbReference type="OrthoDB" id="9811352at2"/>
<dbReference type="AlphaFoldDB" id="A0A1G8MAS1"/>
<dbReference type="SUPFAM" id="SSF52833">
    <property type="entry name" value="Thioredoxin-like"/>
    <property type="match status" value="1"/>
</dbReference>
<dbReference type="InterPro" id="IPR050553">
    <property type="entry name" value="Thioredoxin_ResA/DsbE_sf"/>
</dbReference>
<evidence type="ECO:0000259" key="2">
    <source>
        <dbReference type="Pfam" id="PF00578"/>
    </source>
</evidence>
<dbReference type="PANTHER" id="PTHR42852">
    <property type="entry name" value="THIOL:DISULFIDE INTERCHANGE PROTEIN DSBE"/>
    <property type="match status" value="1"/>
</dbReference>
<feature type="domain" description="Alkyl hydroperoxide reductase subunit C/ Thiol specific antioxidant" evidence="2">
    <location>
        <begin position="26"/>
        <end position="118"/>
    </location>
</feature>
<dbReference type="Pfam" id="PF00578">
    <property type="entry name" value="AhpC-TSA"/>
    <property type="match status" value="1"/>
</dbReference>
<accession>A0A1G8MAS1</accession>
<keyword evidence="4" id="KW-1185">Reference proteome</keyword>
<dbReference type="InterPro" id="IPR000866">
    <property type="entry name" value="AhpC/TSA"/>
</dbReference>
<sequence>MGLPLGMSIPRMDEVTEWLNPYTEKRNRWTLIHFWSLSCETSRLELPEAGDMFGKYAYNVQCVSIHVPNRNDDRNPYEVRAVAARAGINVPLGMDGEQYIASAFSVRKLPAYYLFDGRDRLLHVQEGKINIDVLQSYLNKENLAYRQAWRKP</sequence>
<dbReference type="EMBL" id="FNEN01000004">
    <property type="protein sequence ID" value="SDI64983.1"/>
    <property type="molecule type" value="Genomic_DNA"/>
</dbReference>
<evidence type="ECO:0000313" key="4">
    <source>
        <dbReference type="Proteomes" id="UP000198853"/>
    </source>
</evidence>
<evidence type="ECO:0000256" key="1">
    <source>
        <dbReference type="ARBA" id="ARBA00023157"/>
    </source>
</evidence>
<dbReference type="GO" id="GO:0016853">
    <property type="term" value="F:isomerase activity"/>
    <property type="evidence" value="ECO:0007669"/>
    <property type="project" value="UniProtKB-KW"/>
</dbReference>
<dbReference type="InterPro" id="IPR036249">
    <property type="entry name" value="Thioredoxin-like_sf"/>
</dbReference>
<keyword evidence="3" id="KW-0413">Isomerase</keyword>
<dbReference type="PANTHER" id="PTHR42852:SF12">
    <property type="entry name" value="THIOL-DISULFIDE OXIDOREDUCTASE YKUV"/>
    <property type="match status" value="1"/>
</dbReference>
<dbReference type="RefSeq" id="WP_090397183.1">
    <property type="nucleotide sequence ID" value="NZ_FNEN01000004.1"/>
</dbReference>
<proteinExistence type="predicted"/>
<protein>
    <submittedName>
        <fullName evidence="3">Thiol-disulfide isomerase or thioredoxin</fullName>
    </submittedName>
</protein>
<organism evidence="3 4">
    <name type="scientific">Natribacillus halophilus</name>
    <dbReference type="NCBI Taxonomy" id="549003"/>
    <lineage>
        <taxon>Bacteria</taxon>
        <taxon>Bacillati</taxon>
        <taxon>Bacillota</taxon>
        <taxon>Bacilli</taxon>
        <taxon>Bacillales</taxon>
        <taxon>Bacillaceae</taxon>
        <taxon>Natribacillus</taxon>
    </lineage>
</organism>
<dbReference type="Proteomes" id="UP000198853">
    <property type="component" value="Unassembled WGS sequence"/>
</dbReference>
<gene>
    <name evidence="3" type="ORF">SAMN04488123_10465</name>
</gene>
<dbReference type="GO" id="GO:0016491">
    <property type="term" value="F:oxidoreductase activity"/>
    <property type="evidence" value="ECO:0007669"/>
    <property type="project" value="InterPro"/>
</dbReference>
<dbReference type="GO" id="GO:0016209">
    <property type="term" value="F:antioxidant activity"/>
    <property type="evidence" value="ECO:0007669"/>
    <property type="project" value="InterPro"/>
</dbReference>